<accession>A0A3M7ZVH0</accession>
<dbReference type="AlphaFoldDB" id="A0A3M7ZVH0"/>
<reference evidence="2 3" key="1">
    <citation type="submission" date="2018-10" db="EMBL/GenBank/DDBJ databases">
        <title>Isolation, diversity and antibacterial activity of antinobacteria from the wheat rhizosphere soil.</title>
        <authorList>
            <person name="Sun T."/>
        </authorList>
    </citation>
    <scope>NUCLEOTIDE SEQUENCE [LARGE SCALE GENOMIC DNA]</scope>
    <source>
        <strain evidence="2 3">SJ-23</strain>
    </source>
</reference>
<keyword evidence="1" id="KW-0812">Transmembrane</keyword>
<organism evidence="2 3">
    <name type="scientific">Agromyces tardus</name>
    <dbReference type="NCBI Taxonomy" id="2583849"/>
    <lineage>
        <taxon>Bacteria</taxon>
        <taxon>Bacillati</taxon>
        <taxon>Actinomycetota</taxon>
        <taxon>Actinomycetes</taxon>
        <taxon>Micrococcales</taxon>
        <taxon>Microbacteriaceae</taxon>
        <taxon>Agromyces</taxon>
    </lineage>
</organism>
<gene>
    <name evidence="2" type="ORF">EDM22_19160</name>
</gene>
<protein>
    <submittedName>
        <fullName evidence="2">Uncharacterized protein</fullName>
    </submittedName>
</protein>
<dbReference type="Proteomes" id="UP000275048">
    <property type="component" value="Unassembled WGS sequence"/>
</dbReference>
<comment type="caution">
    <text evidence="2">The sequence shown here is derived from an EMBL/GenBank/DDBJ whole genome shotgun (WGS) entry which is preliminary data.</text>
</comment>
<feature type="transmembrane region" description="Helical" evidence="1">
    <location>
        <begin position="93"/>
        <end position="126"/>
    </location>
</feature>
<feature type="transmembrane region" description="Helical" evidence="1">
    <location>
        <begin position="34"/>
        <end position="54"/>
    </location>
</feature>
<sequence length="135" mass="14110">MGAAAPPPRSAGGPRTVEYPVADVAASARPLGPFSWWLFGAWTLLLVVGALLSFSAGPLWAPIDLWARIVLLVVFALATALTARRWVWRATLALIAVSAAATVAQTTVGGLLGLGFMIVASFGLAVQARLVRFPD</sequence>
<keyword evidence="3" id="KW-1185">Reference proteome</keyword>
<keyword evidence="1" id="KW-0472">Membrane</keyword>
<dbReference type="EMBL" id="RHHB01000083">
    <property type="protein sequence ID" value="RNB42990.1"/>
    <property type="molecule type" value="Genomic_DNA"/>
</dbReference>
<evidence type="ECO:0000313" key="2">
    <source>
        <dbReference type="EMBL" id="RNB42990.1"/>
    </source>
</evidence>
<proteinExistence type="predicted"/>
<evidence type="ECO:0000313" key="3">
    <source>
        <dbReference type="Proteomes" id="UP000275048"/>
    </source>
</evidence>
<feature type="transmembrane region" description="Helical" evidence="1">
    <location>
        <begin position="66"/>
        <end position="87"/>
    </location>
</feature>
<keyword evidence="1" id="KW-1133">Transmembrane helix</keyword>
<evidence type="ECO:0000256" key="1">
    <source>
        <dbReference type="SAM" id="Phobius"/>
    </source>
</evidence>
<name>A0A3M7ZVH0_9MICO</name>